<accession>A0A8S1YLT6</accession>
<proteinExistence type="predicted"/>
<name>A0A8S1YLT6_PAROT</name>
<comment type="caution">
    <text evidence="2">The sequence shown here is derived from an EMBL/GenBank/DDBJ whole genome shotgun (WGS) entry which is preliminary data.</text>
</comment>
<evidence type="ECO:0000313" key="2">
    <source>
        <dbReference type="EMBL" id="CAD8213437.1"/>
    </source>
</evidence>
<dbReference type="Proteomes" id="UP000683925">
    <property type="component" value="Unassembled WGS sequence"/>
</dbReference>
<feature type="transmembrane region" description="Helical" evidence="1">
    <location>
        <begin position="55"/>
        <end position="73"/>
    </location>
</feature>
<feature type="transmembrane region" description="Helical" evidence="1">
    <location>
        <begin position="6"/>
        <end position="29"/>
    </location>
</feature>
<sequence>MLNFAALKAFSLQMIPTLLLLQLIFQIILKTTRAQILFKYRTSNDNEILRTQRKIFIYIFSVKLLLFLLEMIVNTTSNPLTRQCFEFILKTMITIASNLQCKIESDLENQEISTKKVCTQKSKLGDRTQKQGFMKTGDNLNNHDANFDNQFSINENEQNDYLLEEPLYNHDKSHFSNKSLPDKVFVNEFDQILQIEKQETNQFESEIQNYNNYEDHSSNNILYVEGHFWQSKDQY</sequence>
<dbReference type="EMBL" id="CAJJDP010000163">
    <property type="protein sequence ID" value="CAD8213437.1"/>
    <property type="molecule type" value="Genomic_DNA"/>
</dbReference>
<evidence type="ECO:0008006" key="4">
    <source>
        <dbReference type="Google" id="ProtNLM"/>
    </source>
</evidence>
<keyword evidence="1" id="KW-1133">Transmembrane helix</keyword>
<dbReference type="AlphaFoldDB" id="A0A8S1YLT6"/>
<evidence type="ECO:0000313" key="3">
    <source>
        <dbReference type="Proteomes" id="UP000683925"/>
    </source>
</evidence>
<keyword evidence="3" id="KW-1185">Reference proteome</keyword>
<keyword evidence="1" id="KW-0472">Membrane</keyword>
<gene>
    <name evidence="2" type="ORF">POCTA_138.1.T1610128</name>
</gene>
<evidence type="ECO:0000256" key="1">
    <source>
        <dbReference type="SAM" id="Phobius"/>
    </source>
</evidence>
<protein>
    <recommendedName>
        <fullName evidence="4">Transmembrane protein</fullName>
    </recommendedName>
</protein>
<keyword evidence="1" id="KW-0812">Transmembrane</keyword>
<organism evidence="2 3">
    <name type="scientific">Paramecium octaurelia</name>
    <dbReference type="NCBI Taxonomy" id="43137"/>
    <lineage>
        <taxon>Eukaryota</taxon>
        <taxon>Sar</taxon>
        <taxon>Alveolata</taxon>
        <taxon>Ciliophora</taxon>
        <taxon>Intramacronucleata</taxon>
        <taxon>Oligohymenophorea</taxon>
        <taxon>Peniculida</taxon>
        <taxon>Parameciidae</taxon>
        <taxon>Paramecium</taxon>
    </lineage>
</organism>
<reference evidence="2" key="1">
    <citation type="submission" date="2021-01" db="EMBL/GenBank/DDBJ databases">
        <authorList>
            <consortium name="Genoscope - CEA"/>
            <person name="William W."/>
        </authorList>
    </citation>
    <scope>NUCLEOTIDE SEQUENCE</scope>
</reference>